<keyword evidence="1" id="KW-0472">Membrane</keyword>
<comment type="caution">
    <text evidence="2">The sequence shown here is derived from an EMBL/GenBank/DDBJ whole genome shotgun (WGS) entry which is preliminary data.</text>
</comment>
<organism evidence="2 3">
    <name type="scientific">Actinoplanes couchii</name>
    <dbReference type="NCBI Taxonomy" id="403638"/>
    <lineage>
        <taxon>Bacteria</taxon>
        <taxon>Bacillati</taxon>
        <taxon>Actinomycetota</taxon>
        <taxon>Actinomycetes</taxon>
        <taxon>Micromonosporales</taxon>
        <taxon>Micromonosporaceae</taxon>
        <taxon>Actinoplanes</taxon>
    </lineage>
</organism>
<name>A0ABQ3X7N1_9ACTN</name>
<evidence type="ECO:0000256" key="1">
    <source>
        <dbReference type="SAM" id="Phobius"/>
    </source>
</evidence>
<keyword evidence="1" id="KW-0812">Transmembrane</keyword>
<protein>
    <submittedName>
        <fullName evidence="2">Uncharacterized protein</fullName>
    </submittedName>
</protein>
<evidence type="ECO:0000313" key="2">
    <source>
        <dbReference type="EMBL" id="GID54469.1"/>
    </source>
</evidence>
<reference evidence="2 3" key="1">
    <citation type="submission" date="2021-01" db="EMBL/GenBank/DDBJ databases">
        <title>Whole genome shotgun sequence of Actinoplanes couchii NBRC 106145.</title>
        <authorList>
            <person name="Komaki H."/>
            <person name="Tamura T."/>
        </authorList>
    </citation>
    <scope>NUCLEOTIDE SEQUENCE [LARGE SCALE GENOMIC DNA]</scope>
    <source>
        <strain evidence="2 3">NBRC 106145</strain>
    </source>
</reference>
<keyword evidence="1" id="KW-1133">Transmembrane helix</keyword>
<feature type="transmembrane region" description="Helical" evidence="1">
    <location>
        <begin position="12"/>
        <end position="32"/>
    </location>
</feature>
<dbReference type="RefSeq" id="WP_203795570.1">
    <property type="nucleotide sequence ID" value="NZ_BAAAQE010000035.1"/>
</dbReference>
<dbReference type="EMBL" id="BOMG01000041">
    <property type="protein sequence ID" value="GID54469.1"/>
    <property type="molecule type" value="Genomic_DNA"/>
</dbReference>
<feature type="transmembrane region" description="Helical" evidence="1">
    <location>
        <begin position="44"/>
        <end position="68"/>
    </location>
</feature>
<gene>
    <name evidence="2" type="ORF">Aco03nite_028730</name>
</gene>
<dbReference type="Proteomes" id="UP000612282">
    <property type="component" value="Unassembled WGS sequence"/>
</dbReference>
<proteinExistence type="predicted"/>
<keyword evidence="3" id="KW-1185">Reference proteome</keyword>
<sequence>MNNLMLALDGAWKVLATSLILGAGLPALFAAGVRSLASRRTAPLGYLCFAVVLIGVGLGITFIVASGFGKELNFDNVYPTVVDKG</sequence>
<accession>A0ABQ3X7N1</accession>
<evidence type="ECO:0000313" key="3">
    <source>
        <dbReference type="Proteomes" id="UP000612282"/>
    </source>
</evidence>